<dbReference type="Proteomes" id="UP001175228">
    <property type="component" value="Unassembled WGS sequence"/>
</dbReference>
<comment type="caution">
    <text evidence="1">The sequence shown here is derived from an EMBL/GenBank/DDBJ whole genome shotgun (WGS) entry which is preliminary data.</text>
</comment>
<protein>
    <recommendedName>
        <fullName evidence="3">F-box domain-containing protein</fullName>
    </recommendedName>
</protein>
<sequence>MFSSDNDFNKCPLCGPVNSQAFPQSARAPRVLHLLQCNESPTDAELSKFQETVKTAPGRLAELDEKIAQARKSLDALTLERIAIEADMGDAKALSSPVRRLPPDIVRTICLDTIPSPFEIMSMLDDRSSLNHTRPPWTLSQVCRSWRSIIVTSPELWSSMSLVLANTFSSSIFSQMFMLGLRFERCQNAPLTVACFSTSDISSHPLLSLIIARISTIKNLRVNSPFQSLAALSLCRGRLELLHDLRITAFNSNVRTFSAFGVNSPNLLATDGMRAGSNAPSIDAFEYAPNLRRFSAYGILPKPVTLVPWTQLTHFGLQIDHLRDVEVLRRPKNLQDLEIRTETSFVAGEEYTPVYLPLLTTLALVSTRIPGGSNEIRCMFSLLSVPNIISLHLVYEGVPVLPHIKAQNAITTLEIRRRSVTTGNSAERYSFPGLPKLLNSVNNLQHLILKSGKPLSSDDISLLNPSSTNAPLPYLKILDVRGCTFNFDHPIFVGMVNTRRGGNDAKWNQLETVYLGSSLVLDDFSAGVWRGLVDDGLQVVYGD</sequence>
<evidence type="ECO:0008006" key="3">
    <source>
        <dbReference type="Google" id="ProtNLM"/>
    </source>
</evidence>
<reference evidence="1" key="1">
    <citation type="submission" date="2023-06" db="EMBL/GenBank/DDBJ databases">
        <authorList>
            <consortium name="Lawrence Berkeley National Laboratory"/>
            <person name="Ahrendt S."/>
            <person name="Sahu N."/>
            <person name="Indic B."/>
            <person name="Wong-Bajracharya J."/>
            <person name="Merenyi Z."/>
            <person name="Ke H.-M."/>
            <person name="Monk M."/>
            <person name="Kocsube S."/>
            <person name="Drula E."/>
            <person name="Lipzen A."/>
            <person name="Balint B."/>
            <person name="Henrissat B."/>
            <person name="Andreopoulos B."/>
            <person name="Martin F.M."/>
            <person name="Harder C.B."/>
            <person name="Rigling D."/>
            <person name="Ford K.L."/>
            <person name="Foster G.D."/>
            <person name="Pangilinan J."/>
            <person name="Papanicolaou A."/>
            <person name="Barry K."/>
            <person name="LaButti K."/>
            <person name="Viragh M."/>
            <person name="Koriabine M."/>
            <person name="Yan M."/>
            <person name="Riley R."/>
            <person name="Champramary S."/>
            <person name="Plett K.L."/>
            <person name="Tsai I.J."/>
            <person name="Slot J."/>
            <person name="Sipos G."/>
            <person name="Plett J."/>
            <person name="Nagy L.G."/>
            <person name="Grigoriev I.V."/>
        </authorList>
    </citation>
    <scope>NUCLEOTIDE SEQUENCE</scope>
    <source>
        <strain evidence="1">HWK02</strain>
    </source>
</reference>
<evidence type="ECO:0000313" key="2">
    <source>
        <dbReference type="Proteomes" id="UP001175228"/>
    </source>
</evidence>
<gene>
    <name evidence="1" type="ORF">EDD18DRAFT_1220229</name>
</gene>
<accession>A0AA39NZA7</accession>
<proteinExistence type="predicted"/>
<evidence type="ECO:0000313" key="1">
    <source>
        <dbReference type="EMBL" id="KAK0474471.1"/>
    </source>
</evidence>
<dbReference type="AlphaFoldDB" id="A0AA39NZA7"/>
<keyword evidence="2" id="KW-1185">Reference proteome</keyword>
<organism evidence="1 2">
    <name type="scientific">Armillaria luteobubalina</name>
    <dbReference type="NCBI Taxonomy" id="153913"/>
    <lineage>
        <taxon>Eukaryota</taxon>
        <taxon>Fungi</taxon>
        <taxon>Dikarya</taxon>
        <taxon>Basidiomycota</taxon>
        <taxon>Agaricomycotina</taxon>
        <taxon>Agaricomycetes</taxon>
        <taxon>Agaricomycetidae</taxon>
        <taxon>Agaricales</taxon>
        <taxon>Marasmiineae</taxon>
        <taxon>Physalacriaceae</taxon>
        <taxon>Armillaria</taxon>
    </lineage>
</organism>
<dbReference type="Gene3D" id="3.80.10.10">
    <property type="entry name" value="Ribonuclease Inhibitor"/>
    <property type="match status" value="1"/>
</dbReference>
<dbReference type="EMBL" id="JAUEPU010000168">
    <property type="protein sequence ID" value="KAK0474471.1"/>
    <property type="molecule type" value="Genomic_DNA"/>
</dbReference>
<dbReference type="InterPro" id="IPR032675">
    <property type="entry name" value="LRR_dom_sf"/>
</dbReference>
<name>A0AA39NZA7_9AGAR</name>